<proteinExistence type="predicted"/>
<dbReference type="Proteomes" id="UP000798808">
    <property type="component" value="Unassembled WGS sequence"/>
</dbReference>
<comment type="caution">
    <text evidence="1">The sequence shown here is derived from an EMBL/GenBank/DDBJ whole genome shotgun (WGS) entry which is preliminary data.</text>
</comment>
<protein>
    <recommendedName>
        <fullName evidence="3">DUF3108 domain-containing protein</fullName>
    </recommendedName>
</protein>
<organism evidence="1 2">
    <name type="scientific">Fulvivirga kasyanovii</name>
    <dbReference type="NCBI Taxonomy" id="396812"/>
    <lineage>
        <taxon>Bacteria</taxon>
        <taxon>Pseudomonadati</taxon>
        <taxon>Bacteroidota</taxon>
        <taxon>Cytophagia</taxon>
        <taxon>Cytophagales</taxon>
        <taxon>Fulvivirgaceae</taxon>
        <taxon>Fulvivirga</taxon>
    </lineage>
</organism>
<dbReference type="EMBL" id="SMLW01000659">
    <property type="protein sequence ID" value="MTI28286.1"/>
    <property type="molecule type" value="Genomic_DNA"/>
</dbReference>
<dbReference type="RefSeq" id="WP_155175665.1">
    <property type="nucleotide sequence ID" value="NZ_BAAAFL010000012.1"/>
</dbReference>
<reference evidence="1 2" key="1">
    <citation type="submission" date="2019-02" db="EMBL/GenBank/DDBJ databases">
        <authorList>
            <person name="Goldberg S.R."/>
            <person name="Haltli B.A."/>
            <person name="Correa H."/>
            <person name="Russell K.G."/>
        </authorList>
    </citation>
    <scope>NUCLEOTIDE SEQUENCE [LARGE SCALE GENOMIC DNA]</scope>
    <source>
        <strain evidence="1 2">JCM 16186</strain>
    </source>
</reference>
<dbReference type="Pfam" id="PF19630">
    <property type="entry name" value="DUF6134"/>
    <property type="match status" value="1"/>
</dbReference>
<evidence type="ECO:0000313" key="1">
    <source>
        <dbReference type="EMBL" id="MTI28286.1"/>
    </source>
</evidence>
<sequence>MTRKILVYTVFMVASLIAVFSTHAQKLVYRIDYKEDSIGYMIARKSLSNNKVTYELETRAKFSLVLSFNHAAYYKAEYENDVLTASLSEDFLNEKEQSKTTATLEQGRYTIKKDDQIKTESSPIHESIAYLYFNAPLKAEIFSEKHGQFCSIRQVSSNKYELIKPDERINVYYFKNGLCHKVEVNTSMATVYLTRIK</sequence>
<evidence type="ECO:0000313" key="2">
    <source>
        <dbReference type="Proteomes" id="UP000798808"/>
    </source>
</evidence>
<accession>A0ABW9RX52</accession>
<name>A0ABW9RX52_9BACT</name>
<dbReference type="InterPro" id="IPR045767">
    <property type="entry name" value="DUF6134"/>
</dbReference>
<evidence type="ECO:0008006" key="3">
    <source>
        <dbReference type="Google" id="ProtNLM"/>
    </source>
</evidence>
<keyword evidence="2" id="KW-1185">Reference proteome</keyword>
<gene>
    <name evidence="1" type="ORF">E1163_25240</name>
</gene>